<dbReference type="EMBL" id="MH460463">
    <property type="protein sequence ID" value="AXG67125.1"/>
    <property type="molecule type" value="Genomic_DNA"/>
</dbReference>
<proteinExistence type="predicted"/>
<reference evidence="1 2" key="1">
    <citation type="journal article" date="2018" name="Front. Microbiol.">
        <title>Jumbo Bacteriophages Are Represented Within an Increasing Diversity of Environmental Viruses Infecting the Emerging Phytopathogen, Dickeya solani.</title>
        <authorList>
            <person name="Day A.W."/>
            <person name="Ahn J."/>
            <person name="Salmond G.P.C."/>
        </authorList>
    </citation>
    <scope>NUCLEOTIDE SEQUENCE [LARGE SCALE GENOMIC DNA]</scope>
</reference>
<dbReference type="Proteomes" id="UP000262440">
    <property type="component" value="Segment"/>
</dbReference>
<protein>
    <submittedName>
        <fullName evidence="1">Uncharacterized protein</fullName>
    </submittedName>
</protein>
<evidence type="ECO:0000313" key="1">
    <source>
        <dbReference type="EMBL" id="AXG67125.1"/>
    </source>
</evidence>
<gene>
    <name evidence="1" type="ORF">AD1_081</name>
</gene>
<keyword evidence="2" id="KW-1185">Reference proteome</keyword>
<sequence length="358" mass="39429">MELFPYQAVNVASMFSLGLLYDTDVPDNGERDIHSTFNDAITIRLLQKTPMSTAPFRWQYTPVSASTFVGNNFYPAWVEINAAFGYGAAINALTRIIPKVRLPAIDNRFAATVGKYNESVATTILAHKMGNAASQFSTTTSLYLSPQYNLTEAGNWLIAEYDFGAEMELKGLVGVSVGAAVNSLMVLGTQGTVLQAYANGQWVDAVDCYANVRTVTNWSPVAYTLPASVKAQKFRLINKSVSWPWTTLGHYPFSLQFYGNYTGVKPRTLGKYKHMSVLNLIASASYANSTQWHFNWPAQEATVAGRYFSMTHFTITDDVKLSASNDIVMLDTTYNTAFGEAPVPTFRVKQDALVGRGV</sequence>
<name>A0A384ZY25_9CAUD</name>
<evidence type="ECO:0000313" key="2">
    <source>
        <dbReference type="Proteomes" id="UP000262440"/>
    </source>
</evidence>
<accession>A0A384ZY25</accession>
<organism evidence="1 2">
    <name type="scientific">Dickeya phage vB_DsoM_AD1</name>
    <dbReference type="NCBI Taxonomy" id="2283029"/>
    <lineage>
        <taxon>Viruses</taxon>
        <taxon>Duplodnaviria</taxon>
        <taxon>Heunggongvirae</taxon>
        <taxon>Uroviricota</taxon>
        <taxon>Caudoviricetes</taxon>
        <taxon>Alexandravirus</taxon>
        <taxon>Alexandravirus AD1</taxon>
    </lineage>
</organism>